<dbReference type="STRING" id="1334629.MFUL124B02_09655"/>
<evidence type="ECO:0000313" key="3">
    <source>
        <dbReference type="EMBL" id="GEN11652.1"/>
    </source>
</evidence>
<dbReference type="InterPro" id="IPR027417">
    <property type="entry name" value="P-loop_NTPase"/>
</dbReference>
<accession>A0A511TE24</accession>
<keyword evidence="5" id="KW-1185">Reference proteome</keyword>
<reference evidence="4 5" key="1">
    <citation type="submission" date="2016-10" db="EMBL/GenBank/DDBJ databases">
        <authorList>
            <person name="Varghese N."/>
            <person name="Submissions S."/>
        </authorList>
    </citation>
    <scope>NUCLEOTIDE SEQUENCE [LARGE SCALE GENOMIC DNA]</scope>
    <source>
        <strain evidence="4 5">DSM 16525</strain>
    </source>
</reference>
<feature type="domain" description="AAA+ ATPase" evidence="2">
    <location>
        <begin position="61"/>
        <end position="326"/>
    </location>
</feature>
<evidence type="ECO:0000256" key="1">
    <source>
        <dbReference type="SAM" id="MobiDB-lite"/>
    </source>
</evidence>
<dbReference type="Proteomes" id="UP000321514">
    <property type="component" value="Unassembled WGS sequence"/>
</dbReference>
<keyword evidence="4" id="KW-0067">ATP-binding</keyword>
<name>A0A511TE24_MYXFU</name>
<protein>
    <submittedName>
        <fullName evidence="4">DNA helicase HerA, contains HAS-barrel and ATPase domains</fullName>
    </submittedName>
</protein>
<keyword evidence="4" id="KW-0378">Hydrolase</keyword>
<dbReference type="GO" id="GO:0004386">
    <property type="term" value="F:helicase activity"/>
    <property type="evidence" value="ECO:0007669"/>
    <property type="project" value="UniProtKB-KW"/>
</dbReference>
<dbReference type="PROSITE" id="PS00675">
    <property type="entry name" value="SIGMA54_INTERACT_1"/>
    <property type="match status" value="1"/>
</dbReference>
<dbReference type="PANTHER" id="PTHR30121">
    <property type="entry name" value="UNCHARACTERIZED PROTEIN YJGR-RELATED"/>
    <property type="match status" value="1"/>
</dbReference>
<organism evidence="3 6">
    <name type="scientific">Myxococcus fulvus</name>
    <dbReference type="NCBI Taxonomy" id="33"/>
    <lineage>
        <taxon>Bacteria</taxon>
        <taxon>Pseudomonadati</taxon>
        <taxon>Myxococcota</taxon>
        <taxon>Myxococcia</taxon>
        <taxon>Myxococcales</taxon>
        <taxon>Cystobacterineae</taxon>
        <taxon>Myxococcaceae</taxon>
        <taxon>Myxococcus</taxon>
    </lineage>
</organism>
<dbReference type="OrthoDB" id="9758751at2"/>
<dbReference type="RefSeq" id="WP_074958975.1">
    <property type="nucleotide sequence ID" value="NZ_BJXR01000049.1"/>
</dbReference>
<feature type="region of interest" description="Disordered" evidence="1">
    <location>
        <begin position="666"/>
        <end position="742"/>
    </location>
</feature>
<sequence>MSSDPRLKVFLSDGGEVFSSVQQGQYLWQTDPFDVETLNPAARRAFNRLLDRATASPPPDTGKLLLLLGESGSGKTHLVRAFRNSAHGQKRGFTGYMPMTVDAAHYDRYLLSNLIDSLDHHPYDVAQDDDSGMMYLSNLLMAQCTSLFAPLIEPEEKVLEDDELHGTVRAVADDLLSDPRFRGVEVDLLRALIYFQRRDPRINRRIFNWLRCEDITTEDRKVIGELVPRTSDDAPARMVEQLGRVMNALGHALVLCVDQIEDINDFEHRPQSENAFRRAMNTLAAIAGKVPNAVVVICCLSDYWESMRPSLNRAMLDRIENDPDPVTLERTVTAATARDMVARRLRFLYEQRGVEFRPEEPTYPIPPEGFEKLAGQRARDVLNECRRYREKAIELQRLPDAFPLPSRYTGSQSPKPPEGPTVDMDQMWTDFRATYKEKLPEDASDITALLAWAVEIGSEEMGGSPRFAVKTRNGDDLLDVAVHPSGKKLVLALCERRPHGGGLGRQMSEALTAARGKTPVLIRTSDFPSSTGTLVSDALSKLIRQGGRRVVLGDSDLRELVALRDFRAQHVGQAALAEWSRTARPVTRLKSVGDILGLEPLGPSLPPQGPTKDLPAREPEKRETRATEVTPPSATPPVPVHVRNENNFVPRQSGLFADAMVTTAATPTPRNASSPPPAPTTPAQPAKRPSGKVATVTPQASTPPAAGPKTAASDDEDTDLPAMKPAGNLLPDPDPTPVQRPEAPVNLVRKPRPTPAAGTPAVPNVVLTGPLRLGVSEGLLPQNVLLDTAELTKHSAFLGGSGSGKTTLALNTLEQLLLRGIPVILVDRKGDLAAYARPEAWEEPIEDATLRERRRLLRERVDVALYTPGRSDGRPLAIPIVPQGLETLPAEEREQGVQQAADAIAGMLDYRTSPNDKAAKAVLAQALRLLMSQSFGKEVTLELIQQFVMSQDPALLEATDGIPTKTHAKLAQDLSVLRINLRTLLAVSGERLDLDELLGRGVHGVPGRTRLSIISTKFLGDNSRILFWVSQLLLETHRWASQHPSPKLQAVILFDEADMYLPATSKPATKEPMESLLKRARSAGLGIMLATQSPGDFDYKCRENVRMWCVGRVKEDNALRKLQPMFTEARVDADAKLPGQKAGQFHVLREGKVQQLKADRSAISTNQLSEDEILLYARKSREAQAGGPQSTGTS</sequence>
<dbReference type="InterPro" id="IPR003593">
    <property type="entry name" value="AAA+_ATPase"/>
</dbReference>
<dbReference type="InterPro" id="IPR025662">
    <property type="entry name" value="Sigma_54_int_dom_ATP-bd_1"/>
</dbReference>
<dbReference type="EMBL" id="BJXR01000049">
    <property type="protein sequence ID" value="GEN11652.1"/>
    <property type="molecule type" value="Genomic_DNA"/>
</dbReference>
<dbReference type="Pfam" id="PF01935">
    <property type="entry name" value="DUF87"/>
    <property type="match status" value="1"/>
</dbReference>
<evidence type="ECO:0000313" key="5">
    <source>
        <dbReference type="Proteomes" id="UP000183760"/>
    </source>
</evidence>
<gene>
    <name evidence="3" type="ORF">MFU01_66890</name>
    <name evidence="4" type="ORF">SAMN05443572_11517</name>
</gene>
<comment type="caution">
    <text evidence="3">The sequence shown here is derived from an EMBL/GenBank/DDBJ whole genome shotgun (WGS) entry which is preliminary data.</text>
</comment>
<dbReference type="InterPro" id="IPR051162">
    <property type="entry name" value="T4SS_component"/>
</dbReference>
<dbReference type="InterPro" id="IPR002789">
    <property type="entry name" value="HerA_central"/>
</dbReference>
<feature type="region of interest" description="Disordered" evidence="1">
    <location>
        <begin position="598"/>
        <end position="644"/>
    </location>
</feature>
<keyword evidence="4" id="KW-0547">Nucleotide-binding</keyword>
<feature type="region of interest" description="Disordered" evidence="1">
    <location>
        <begin position="403"/>
        <end position="423"/>
    </location>
</feature>
<evidence type="ECO:0000313" key="4">
    <source>
        <dbReference type="EMBL" id="SEU40176.1"/>
    </source>
</evidence>
<evidence type="ECO:0000313" key="6">
    <source>
        <dbReference type="Proteomes" id="UP000321514"/>
    </source>
</evidence>
<dbReference type="Proteomes" id="UP000183760">
    <property type="component" value="Unassembled WGS sequence"/>
</dbReference>
<dbReference type="SUPFAM" id="SSF52540">
    <property type="entry name" value="P-loop containing nucleoside triphosphate hydrolases"/>
    <property type="match status" value="2"/>
</dbReference>
<dbReference type="AlphaFoldDB" id="A0A511TE24"/>
<evidence type="ECO:0000259" key="2">
    <source>
        <dbReference type="SMART" id="SM00382"/>
    </source>
</evidence>
<reference evidence="3 6" key="2">
    <citation type="submission" date="2019-07" db="EMBL/GenBank/DDBJ databases">
        <title>Whole genome shotgun sequence of Myxococcus fulvus NBRC 100333.</title>
        <authorList>
            <person name="Hosoyama A."/>
            <person name="Uohara A."/>
            <person name="Ohji S."/>
            <person name="Ichikawa N."/>
        </authorList>
    </citation>
    <scope>NUCLEOTIDE SEQUENCE [LARGE SCALE GENOMIC DNA]</scope>
    <source>
        <strain evidence="3 6">NBRC 100333</strain>
    </source>
</reference>
<proteinExistence type="predicted"/>
<dbReference type="PANTHER" id="PTHR30121:SF6">
    <property type="entry name" value="SLR6007 PROTEIN"/>
    <property type="match status" value="1"/>
</dbReference>
<feature type="domain" description="AAA+ ATPase" evidence="2">
    <location>
        <begin position="791"/>
        <end position="1120"/>
    </location>
</feature>
<dbReference type="Gene3D" id="3.40.50.300">
    <property type="entry name" value="P-loop containing nucleotide triphosphate hydrolases"/>
    <property type="match status" value="3"/>
</dbReference>
<feature type="compositionally biased region" description="Basic and acidic residues" evidence="1">
    <location>
        <begin position="614"/>
        <end position="626"/>
    </location>
</feature>
<dbReference type="EMBL" id="FOIB01000015">
    <property type="protein sequence ID" value="SEU40176.1"/>
    <property type="molecule type" value="Genomic_DNA"/>
</dbReference>
<dbReference type="SMART" id="SM00382">
    <property type="entry name" value="AAA"/>
    <property type="match status" value="2"/>
</dbReference>
<keyword evidence="4" id="KW-0347">Helicase</keyword>